<evidence type="ECO:0000259" key="5">
    <source>
        <dbReference type="Pfam" id="PF25954"/>
    </source>
</evidence>
<protein>
    <submittedName>
        <fullName evidence="7">Efflux RND transporter periplasmic adaptor subunit</fullName>
    </submittedName>
</protein>
<reference evidence="7" key="1">
    <citation type="submission" date="2020-07" db="EMBL/GenBank/DDBJ databases">
        <title>Huge and variable diversity of episymbiotic CPR bacteria and DPANN archaea in groundwater ecosystems.</title>
        <authorList>
            <person name="He C.Y."/>
            <person name="Keren R."/>
            <person name="Whittaker M."/>
            <person name="Farag I.F."/>
            <person name="Doudna J."/>
            <person name="Cate J.H.D."/>
            <person name="Banfield J.F."/>
        </authorList>
    </citation>
    <scope>NUCLEOTIDE SEQUENCE</scope>
    <source>
        <strain evidence="7">NC_groundwater_580_Pr5_B-0.1um_64_19</strain>
    </source>
</reference>
<comment type="subcellular location">
    <subcellularLocation>
        <location evidence="1">Cell envelope</location>
    </subcellularLocation>
</comment>
<evidence type="ECO:0000313" key="7">
    <source>
        <dbReference type="EMBL" id="MBI2677850.1"/>
    </source>
</evidence>
<dbReference type="GO" id="GO:0022857">
    <property type="term" value="F:transmembrane transporter activity"/>
    <property type="evidence" value="ECO:0007669"/>
    <property type="project" value="InterPro"/>
</dbReference>
<dbReference type="Gene3D" id="2.40.50.100">
    <property type="match status" value="2"/>
</dbReference>
<dbReference type="PANTHER" id="PTHR32347">
    <property type="entry name" value="EFFLUX SYSTEM COMPONENT YKNX-RELATED"/>
    <property type="match status" value="1"/>
</dbReference>
<feature type="domain" description="CzcB-like C-terminal circularly permuted SH3-like" evidence="6">
    <location>
        <begin position="335"/>
        <end position="386"/>
    </location>
</feature>
<gene>
    <name evidence="7" type="ORF">HYX28_03620</name>
</gene>
<evidence type="ECO:0000256" key="2">
    <source>
        <dbReference type="ARBA" id="ARBA00009477"/>
    </source>
</evidence>
<dbReference type="NCBIfam" id="TIGR01730">
    <property type="entry name" value="RND_mfp"/>
    <property type="match status" value="1"/>
</dbReference>
<dbReference type="SUPFAM" id="SSF111369">
    <property type="entry name" value="HlyD-like secretion proteins"/>
    <property type="match status" value="2"/>
</dbReference>
<dbReference type="Pfam" id="PF25954">
    <property type="entry name" value="Beta-barrel_RND_2"/>
    <property type="match status" value="1"/>
</dbReference>
<evidence type="ECO:0000256" key="4">
    <source>
        <dbReference type="SAM" id="Coils"/>
    </source>
</evidence>
<dbReference type="GO" id="GO:0016020">
    <property type="term" value="C:membrane"/>
    <property type="evidence" value="ECO:0007669"/>
    <property type="project" value="InterPro"/>
</dbReference>
<feature type="domain" description="CusB-like beta-barrel" evidence="5">
    <location>
        <begin position="253"/>
        <end position="328"/>
    </location>
</feature>
<dbReference type="Gene3D" id="2.40.30.170">
    <property type="match status" value="1"/>
</dbReference>
<proteinExistence type="inferred from homology"/>
<dbReference type="PRINTS" id="PR01490">
    <property type="entry name" value="RTXTOXIND"/>
</dbReference>
<feature type="coiled-coil region" evidence="4">
    <location>
        <begin position="96"/>
        <end position="180"/>
    </location>
</feature>
<accession>A0A932ENM2</accession>
<sequence length="406" mass="43486">MNGRRWKVVGAVLVAALLLVAFVSRGGEIPVRAEKALREPIVNTISTNGKVEPLDNFEAHAPAPATVKRLFVHEGDTVKAGQKILRLDDANARADAARALARLKAAEADLAALKTGGTHEEVLDRQAGLVKARAERDSAQRNLQAMKELQRRGAASAAEVQEADNRFSKAQADVTALEQKQSSRYSGPEAAKVMAQAGEARAAYEAAQALLKNANVTAPRDGVAYSLPVREGQYVNAGDLLVQIADLKKLQVRAFVDEPEIGKLATGQPVNMKWDALPGRTWSGVLTRVPTTVTPRGTRTVGEITVGVENGDAKLLPNVNVSVTVTTARHANALTLSREAVHQENGKRFVFEVVKDKLQRKDVETGVMSLTRIEVTKGVGDGSQVALGAVTGQALKNGMEVRVIQR</sequence>
<dbReference type="Gene3D" id="2.40.420.20">
    <property type="match status" value="1"/>
</dbReference>
<dbReference type="InterPro" id="IPR058649">
    <property type="entry name" value="CzcB_C"/>
</dbReference>
<dbReference type="InterPro" id="IPR006143">
    <property type="entry name" value="RND_pump_MFP"/>
</dbReference>
<evidence type="ECO:0000256" key="1">
    <source>
        <dbReference type="ARBA" id="ARBA00004196"/>
    </source>
</evidence>
<dbReference type="PANTHER" id="PTHR32347:SF23">
    <property type="entry name" value="BLL5650 PROTEIN"/>
    <property type="match status" value="1"/>
</dbReference>
<keyword evidence="3 4" id="KW-0175">Coiled coil</keyword>
<dbReference type="InterPro" id="IPR058792">
    <property type="entry name" value="Beta-barrel_RND_2"/>
</dbReference>
<organism evidence="7 8">
    <name type="scientific">Candidatus Korobacter versatilis</name>
    <dbReference type="NCBI Taxonomy" id="658062"/>
    <lineage>
        <taxon>Bacteria</taxon>
        <taxon>Pseudomonadati</taxon>
        <taxon>Acidobacteriota</taxon>
        <taxon>Terriglobia</taxon>
        <taxon>Terriglobales</taxon>
        <taxon>Candidatus Korobacteraceae</taxon>
        <taxon>Candidatus Korobacter</taxon>
    </lineage>
</organism>
<dbReference type="EMBL" id="JACPNR010000004">
    <property type="protein sequence ID" value="MBI2677850.1"/>
    <property type="molecule type" value="Genomic_DNA"/>
</dbReference>
<comment type="caution">
    <text evidence="7">The sequence shown here is derived from an EMBL/GenBank/DDBJ whole genome shotgun (WGS) entry which is preliminary data.</text>
</comment>
<comment type="similarity">
    <text evidence="2">Belongs to the membrane fusion protein (MFP) (TC 8.A.1) family.</text>
</comment>
<name>A0A932ENM2_9BACT</name>
<evidence type="ECO:0000259" key="6">
    <source>
        <dbReference type="Pfam" id="PF25975"/>
    </source>
</evidence>
<evidence type="ECO:0000313" key="8">
    <source>
        <dbReference type="Proteomes" id="UP000779809"/>
    </source>
</evidence>
<dbReference type="Pfam" id="PF25975">
    <property type="entry name" value="CzcB_C"/>
    <property type="match status" value="1"/>
</dbReference>
<dbReference type="GO" id="GO:0030313">
    <property type="term" value="C:cell envelope"/>
    <property type="evidence" value="ECO:0007669"/>
    <property type="project" value="UniProtKB-SubCell"/>
</dbReference>
<dbReference type="AlphaFoldDB" id="A0A932ENM2"/>
<evidence type="ECO:0000256" key="3">
    <source>
        <dbReference type="ARBA" id="ARBA00023054"/>
    </source>
</evidence>
<dbReference type="InterPro" id="IPR050465">
    <property type="entry name" value="UPF0194_transport"/>
</dbReference>
<dbReference type="Proteomes" id="UP000779809">
    <property type="component" value="Unassembled WGS sequence"/>
</dbReference>